<dbReference type="OrthoDB" id="1601181at2759"/>
<dbReference type="PROSITE" id="PS50297">
    <property type="entry name" value="ANK_REP_REGION"/>
    <property type="match status" value="1"/>
</dbReference>
<dbReference type="GO" id="GO:0005737">
    <property type="term" value="C:cytoplasm"/>
    <property type="evidence" value="ECO:0007669"/>
    <property type="project" value="TreeGrafter"/>
</dbReference>
<dbReference type="InterPro" id="IPR002110">
    <property type="entry name" value="Ankyrin_rpt"/>
</dbReference>
<feature type="region of interest" description="Disordered" evidence="2">
    <location>
        <begin position="773"/>
        <end position="792"/>
    </location>
</feature>
<evidence type="ECO:0000256" key="1">
    <source>
        <dbReference type="PROSITE-ProRule" id="PRU00023"/>
    </source>
</evidence>
<evidence type="ECO:0000259" key="3">
    <source>
        <dbReference type="PROSITE" id="PS50954"/>
    </source>
</evidence>
<dbReference type="GO" id="GO:0000724">
    <property type="term" value="P:double-strand break repair via homologous recombination"/>
    <property type="evidence" value="ECO:0007669"/>
    <property type="project" value="TreeGrafter"/>
</dbReference>
<feature type="compositionally biased region" description="Polar residues" evidence="2">
    <location>
        <begin position="705"/>
        <end position="722"/>
    </location>
</feature>
<dbReference type="InterPro" id="IPR003887">
    <property type="entry name" value="LEM_dom"/>
</dbReference>
<accession>A0A9Q1J9Y4</accession>
<keyword evidence="5" id="KW-1185">Reference proteome</keyword>
<feature type="region of interest" description="Disordered" evidence="2">
    <location>
        <begin position="797"/>
        <end position="820"/>
    </location>
</feature>
<dbReference type="Pfam" id="PF12796">
    <property type="entry name" value="Ank_2"/>
    <property type="match status" value="1"/>
</dbReference>
<dbReference type="SMART" id="SM00540">
    <property type="entry name" value="LEM"/>
    <property type="match status" value="1"/>
</dbReference>
<dbReference type="SUPFAM" id="SSF48403">
    <property type="entry name" value="Ankyrin repeat"/>
    <property type="match status" value="1"/>
</dbReference>
<dbReference type="Gene3D" id="1.10.720.40">
    <property type="match status" value="1"/>
</dbReference>
<evidence type="ECO:0000256" key="2">
    <source>
        <dbReference type="SAM" id="MobiDB-lite"/>
    </source>
</evidence>
<dbReference type="SUPFAM" id="SSF63451">
    <property type="entry name" value="LEM domain"/>
    <property type="match status" value="1"/>
</dbReference>
<feature type="compositionally biased region" description="Low complexity" evidence="2">
    <location>
        <begin position="370"/>
        <end position="385"/>
    </location>
</feature>
<name>A0A9Q1J9Y4_SYNKA</name>
<feature type="compositionally biased region" description="Low complexity" evidence="2">
    <location>
        <begin position="587"/>
        <end position="599"/>
    </location>
</feature>
<dbReference type="PROSITE" id="PS50954">
    <property type="entry name" value="LEM"/>
    <property type="match status" value="1"/>
</dbReference>
<feature type="domain" description="LEM" evidence="3">
    <location>
        <begin position="915"/>
        <end position="959"/>
    </location>
</feature>
<dbReference type="GO" id="GO:0000712">
    <property type="term" value="P:resolution of meiotic recombination intermediates"/>
    <property type="evidence" value="ECO:0007669"/>
    <property type="project" value="TreeGrafter"/>
</dbReference>
<feature type="repeat" description="ANK" evidence="1">
    <location>
        <begin position="1"/>
        <end position="31"/>
    </location>
</feature>
<dbReference type="Pfam" id="PF03020">
    <property type="entry name" value="LEM"/>
    <property type="match status" value="1"/>
</dbReference>
<evidence type="ECO:0000313" key="5">
    <source>
        <dbReference type="Proteomes" id="UP001152622"/>
    </source>
</evidence>
<dbReference type="CDD" id="cd10454">
    <property type="entry name" value="GIY-YIG_COG3680_Meta"/>
    <property type="match status" value="1"/>
</dbReference>
<protein>
    <recommendedName>
        <fullName evidence="3">LEM domain-containing protein</fullName>
    </recommendedName>
</protein>
<dbReference type="SMART" id="SM00248">
    <property type="entry name" value="ANK"/>
    <property type="match status" value="2"/>
</dbReference>
<dbReference type="CDD" id="cd12934">
    <property type="entry name" value="LEM"/>
    <property type="match status" value="1"/>
</dbReference>
<sequence>MHLAVGIETEKRIRCLKLLLQHGADPNVRSVEDLTPLHVAALWGCYQNLKLLLQNGGDPSLKDQDGNRPVDLAKQQENCKCAHLLQEYQSWDAAEVEEGDLPLFQYSFYRGQGSRVMPSSCSMEESTTASENSLFGDFNEGPLSSTRRSSCLNLSGAGNRPRFSGMSDITDLHLRRTQEWNRDSEWGVPPVLYSTRVSAAGPSAPSGILPILQEGVLLSNCRALQSKDQDISAIQRQTSVFPHHENPLCYSRRVSRKSVSFKDVDEYFPVFSADSPRNPVDQESNSLVDTTVDFSVYQNFLDSERTATLQHHQGIDVTSPDHVFVFSRDINCGSPDLEKTVVGHWSVEEGEMDEGGGEDKMSDPVQPPHSSGSSSGASQYSSCDSDPYTSALEPSLHHRCFLPSTEEAEMRSETRKCGPPLEAASFVLQSIKAAPHTLPLTSMGTQMLYPIVGEELNEHLLSKGHSHNDGYPPLTNVPIQRSTDPSNGVMIEAELPGMMNDLQLCAKSPLSKAGEELQKSLDKTFSATVPVAQSGRGCREDLSEGEFMHSSRVSGVPVEEDIGLPLTPSPFVTGRTRSRMSRCSLRTTGSPHTSPSTSSLFEETLPPPTRWLRRTNTGRTCDRVQDGLCCTPTLSANGLGAASANATVEGIQATQTSTLRADEDQTSQRSASQADTLIISGSMADTVIISGSLADTVILEERNGGSVTNSSVDSEVETSPSCPNDDVIVEKEILTDDQSSLNGEGPNEEFNFITPQVSAPQPKVEDAWITDDFESSDSQSELSSSLTGPQTQTACLHYTSPEPRKEPPATPASGGTPRYSISRLSACHKPQTLANLSYTPGGRPLILDVDEPVEYLYTDVEQGHELIECHVPPTTNTSLSSNTSTTTSEDTVLYDWCSVMHGLGKENHLPQEEVLPDIKGLTDKQLRCRLKELGEDPGPINQLTRPVYIQRLRRLQQEPNGQQPANRNSGYSQELAAAVDNFVLPDCLSEEMALCQQFDQPDQNRKWREGIIKSSFNYLLLDPRVTKNLPYRSQSMSPGDCFRTFVSAIFYVGKGKRSRPYSHLYEALEYYRGDKTSKKLCSKVQHILQVWNAGQGVISLHCFQNVIPVEAYTREACLVDAIGLKMLTNQKRGDYYGIVATWPLKQRRELGVHLLYRAMQIFLAEGERQLRPVDIRAGQ</sequence>
<dbReference type="GO" id="GO:0004520">
    <property type="term" value="F:DNA endonuclease activity"/>
    <property type="evidence" value="ECO:0007669"/>
    <property type="project" value="TreeGrafter"/>
</dbReference>
<dbReference type="PANTHER" id="PTHR46427:SF1">
    <property type="entry name" value="ANKYRIN REPEAT AND LEM DOMAIN-CONTAINING PROTEIN 1"/>
    <property type="match status" value="1"/>
</dbReference>
<feature type="repeat" description="ANK" evidence="1">
    <location>
        <begin position="32"/>
        <end position="64"/>
    </location>
</feature>
<dbReference type="Gene3D" id="1.25.40.20">
    <property type="entry name" value="Ankyrin repeat-containing domain"/>
    <property type="match status" value="1"/>
</dbReference>
<dbReference type="InterPro" id="IPR011015">
    <property type="entry name" value="LEM/LEM-like_dom_sf"/>
</dbReference>
<feature type="region of interest" description="Disordered" evidence="2">
    <location>
        <begin position="350"/>
        <end position="388"/>
    </location>
</feature>
<dbReference type="PANTHER" id="PTHR46427">
    <property type="entry name" value="ANKYRIN REPEAT AND LEM DOMAIN-CONTAINING PROTEIN 1"/>
    <property type="match status" value="1"/>
</dbReference>
<dbReference type="Proteomes" id="UP001152622">
    <property type="component" value="Chromosome 2"/>
</dbReference>
<dbReference type="InterPro" id="IPR036770">
    <property type="entry name" value="Ankyrin_rpt-contain_sf"/>
</dbReference>
<organism evidence="4 5">
    <name type="scientific">Synaphobranchus kaupii</name>
    <name type="common">Kaup's arrowtooth eel</name>
    <dbReference type="NCBI Taxonomy" id="118154"/>
    <lineage>
        <taxon>Eukaryota</taxon>
        <taxon>Metazoa</taxon>
        <taxon>Chordata</taxon>
        <taxon>Craniata</taxon>
        <taxon>Vertebrata</taxon>
        <taxon>Euteleostomi</taxon>
        <taxon>Actinopterygii</taxon>
        <taxon>Neopterygii</taxon>
        <taxon>Teleostei</taxon>
        <taxon>Anguilliformes</taxon>
        <taxon>Synaphobranchidae</taxon>
        <taxon>Synaphobranchus</taxon>
    </lineage>
</organism>
<comment type="caution">
    <text evidence="4">The sequence shown here is derived from an EMBL/GenBank/DDBJ whole genome shotgun (WGS) entry which is preliminary data.</text>
</comment>
<dbReference type="GO" id="GO:0005654">
    <property type="term" value="C:nucleoplasm"/>
    <property type="evidence" value="ECO:0007669"/>
    <property type="project" value="TreeGrafter"/>
</dbReference>
<dbReference type="InterPro" id="IPR034998">
    <property type="entry name" value="ANKLE1"/>
</dbReference>
<dbReference type="Pfam" id="PF22945">
    <property type="entry name" value="LEM-3_GIY-YIG"/>
    <property type="match status" value="1"/>
</dbReference>
<dbReference type="AlphaFoldDB" id="A0A9Q1J9Y4"/>
<keyword evidence="1" id="KW-0040">ANK repeat</keyword>
<reference evidence="4" key="1">
    <citation type="journal article" date="2023" name="Science">
        <title>Genome structures resolve the early diversification of teleost fishes.</title>
        <authorList>
            <person name="Parey E."/>
            <person name="Louis A."/>
            <person name="Montfort J."/>
            <person name="Bouchez O."/>
            <person name="Roques C."/>
            <person name="Iampietro C."/>
            <person name="Lluch J."/>
            <person name="Castinel A."/>
            <person name="Donnadieu C."/>
            <person name="Desvignes T."/>
            <person name="Floi Bucao C."/>
            <person name="Jouanno E."/>
            <person name="Wen M."/>
            <person name="Mejri S."/>
            <person name="Dirks R."/>
            <person name="Jansen H."/>
            <person name="Henkel C."/>
            <person name="Chen W.J."/>
            <person name="Zahm M."/>
            <person name="Cabau C."/>
            <person name="Klopp C."/>
            <person name="Thompson A.W."/>
            <person name="Robinson-Rechavi M."/>
            <person name="Braasch I."/>
            <person name="Lecointre G."/>
            <person name="Bobe J."/>
            <person name="Postlethwait J.H."/>
            <person name="Berthelot C."/>
            <person name="Roest Crollius H."/>
            <person name="Guiguen Y."/>
        </authorList>
    </citation>
    <scope>NUCLEOTIDE SEQUENCE</scope>
    <source>
        <strain evidence="4">WJC10195</strain>
    </source>
</reference>
<gene>
    <name evidence="4" type="ORF">SKAU_G00052670</name>
</gene>
<dbReference type="EMBL" id="JAINUF010000002">
    <property type="protein sequence ID" value="KAJ8374687.1"/>
    <property type="molecule type" value="Genomic_DNA"/>
</dbReference>
<proteinExistence type="predicted"/>
<feature type="compositionally biased region" description="Low complexity" evidence="2">
    <location>
        <begin position="776"/>
        <end position="786"/>
    </location>
</feature>
<dbReference type="PROSITE" id="PS50088">
    <property type="entry name" value="ANK_REPEAT"/>
    <property type="match status" value="2"/>
</dbReference>
<feature type="region of interest" description="Disordered" evidence="2">
    <location>
        <begin position="704"/>
        <end position="763"/>
    </location>
</feature>
<evidence type="ECO:0000313" key="4">
    <source>
        <dbReference type="EMBL" id="KAJ8374687.1"/>
    </source>
</evidence>
<feature type="region of interest" description="Disordered" evidence="2">
    <location>
        <begin position="567"/>
        <end position="605"/>
    </location>
</feature>